<dbReference type="PROSITE" id="PS01124">
    <property type="entry name" value="HTH_ARAC_FAMILY_2"/>
    <property type="match status" value="1"/>
</dbReference>
<dbReference type="SUPFAM" id="SSF46689">
    <property type="entry name" value="Homeodomain-like"/>
    <property type="match status" value="1"/>
</dbReference>
<dbReference type="GO" id="GO:0003700">
    <property type="term" value="F:DNA-binding transcription factor activity"/>
    <property type="evidence" value="ECO:0007669"/>
    <property type="project" value="InterPro"/>
</dbReference>
<dbReference type="PANTHER" id="PTHR43436:SF1">
    <property type="entry name" value="TRANSCRIPTIONAL REGULATORY PROTEIN"/>
    <property type="match status" value="1"/>
</dbReference>
<dbReference type="RefSeq" id="WP_221314457.1">
    <property type="nucleotide sequence ID" value="NZ_JACHIO010000013.1"/>
</dbReference>
<dbReference type="AlphaFoldDB" id="A0A7W7ZRR8"/>
<protein>
    <recommendedName>
        <fullName evidence="3">HTH araC/xylS-type domain-containing protein</fullName>
    </recommendedName>
</protein>
<evidence type="ECO:0000256" key="2">
    <source>
        <dbReference type="ARBA" id="ARBA00023163"/>
    </source>
</evidence>
<dbReference type="InterPro" id="IPR018060">
    <property type="entry name" value="HTH_AraC"/>
</dbReference>
<evidence type="ECO:0000313" key="5">
    <source>
        <dbReference type="Proteomes" id="UP000584867"/>
    </source>
</evidence>
<accession>A0A7W7ZRR8</accession>
<keyword evidence="2" id="KW-0804">Transcription</keyword>
<name>A0A7W7ZRR8_9BACT</name>
<proteinExistence type="predicted"/>
<dbReference type="GO" id="GO:0043565">
    <property type="term" value="F:sequence-specific DNA binding"/>
    <property type="evidence" value="ECO:0007669"/>
    <property type="project" value="InterPro"/>
</dbReference>
<keyword evidence="1" id="KW-0805">Transcription regulation</keyword>
<organism evidence="4 5">
    <name type="scientific">Granulicella mallensis</name>
    <dbReference type="NCBI Taxonomy" id="940614"/>
    <lineage>
        <taxon>Bacteria</taxon>
        <taxon>Pseudomonadati</taxon>
        <taxon>Acidobacteriota</taxon>
        <taxon>Terriglobia</taxon>
        <taxon>Terriglobales</taxon>
        <taxon>Acidobacteriaceae</taxon>
        <taxon>Granulicella</taxon>
    </lineage>
</organism>
<sequence length="260" mass="28315">MGATKNRRAQSLDNLAQALGRYTESCATTNPYPTAIEGFVVLRSDQPKLPSYRLFQPALCVAIQGSMWATFGDVRYVYNAGQAMVVTVEMPSRGAVSQANPGDPFLGFVLVLDLAVLHELVEQMSSQPKSQTHASSASPAGVCVVDLSAEALDCLSRAMRMLETPTAIPLLYPRLYREPLYWLLTGSGGGQLLHTVVASSRENRLIAAIHELKTRFAEAVRVDELASIACISSATFHRHFKATTGMSPLQYQKELRLLAA</sequence>
<dbReference type="Pfam" id="PF00165">
    <property type="entry name" value="HTH_AraC"/>
    <property type="match status" value="1"/>
</dbReference>
<evidence type="ECO:0000313" key="4">
    <source>
        <dbReference type="EMBL" id="MBB5064956.1"/>
    </source>
</evidence>
<evidence type="ECO:0000256" key="1">
    <source>
        <dbReference type="ARBA" id="ARBA00023015"/>
    </source>
</evidence>
<feature type="domain" description="HTH araC/xylS-type" evidence="3">
    <location>
        <begin position="203"/>
        <end position="260"/>
    </location>
</feature>
<dbReference type="InterPro" id="IPR009594">
    <property type="entry name" value="Tscrpt_reg_HTH_AraC_N"/>
</dbReference>
<dbReference type="Proteomes" id="UP000584867">
    <property type="component" value="Unassembled WGS sequence"/>
</dbReference>
<dbReference type="InterPro" id="IPR009057">
    <property type="entry name" value="Homeodomain-like_sf"/>
</dbReference>
<comment type="caution">
    <text evidence="4">The sequence shown here is derived from an EMBL/GenBank/DDBJ whole genome shotgun (WGS) entry which is preliminary data.</text>
</comment>
<reference evidence="4 5" key="1">
    <citation type="submission" date="2020-08" db="EMBL/GenBank/DDBJ databases">
        <title>Genomic Encyclopedia of Type Strains, Phase IV (KMG-V): Genome sequencing to study the core and pangenomes of soil and plant-associated prokaryotes.</title>
        <authorList>
            <person name="Whitman W."/>
        </authorList>
    </citation>
    <scope>NUCLEOTIDE SEQUENCE [LARGE SCALE GENOMIC DNA]</scope>
    <source>
        <strain evidence="4 5">X5P3</strain>
    </source>
</reference>
<evidence type="ECO:0000259" key="3">
    <source>
        <dbReference type="PROSITE" id="PS01124"/>
    </source>
</evidence>
<dbReference type="Gene3D" id="1.10.10.60">
    <property type="entry name" value="Homeodomain-like"/>
    <property type="match status" value="1"/>
</dbReference>
<gene>
    <name evidence="4" type="ORF">HDF15_003318</name>
</gene>
<dbReference type="EMBL" id="JACHIO010000013">
    <property type="protein sequence ID" value="MBB5064956.1"/>
    <property type="molecule type" value="Genomic_DNA"/>
</dbReference>
<dbReference type="PANTHER" id="PTHR43436">
    <property type="entry name" value="ARAC-FAMILY TRANSCRIPTIONAL REGULATOR"/>
    <property type="match status" value="1"/>
</dbReference>
<dbReference type="Pfam" id="PF06719">
    <property type="entry name" value="AraC_N"/>
    <property type="match status" value="1"/>
</dbReference>